<keyword evidence="5 6" id="KW-0472">Membrane</keyword>
<feature type="domain" description="Type II secretion system protein GspF" evidence="7">
    <location>
        <begin position="171"/>
        <end position="295"/>
    </location>
</feature>
<keyword evidence="4 6" id="KW-1133">Transmembrane helix</keyword>
<evidence type="ECO:0000259" key="7">
    <source>
        <dbReference type="Pfam" id="PF00482"/>
    </source>
</evidence>
<feature type="transmembrane region" description="Helical" evidence="6">
    <location>
        <begin position="279"/>
        <end position="298"/>
    </location>
</feature>
<dbReference type="Gene3D" id="1.20.81.30">
    <property type="entry name" value="Type II secretion system (T2SS), domain F"/>
    <property type="match status" value="1"/>
</dbReference>
<dbReference type="Proteomes" id="UP001597294">
    <property type="component" value="Unassembled WGS sequence"/>
</dbReference>
<evidence type="ECO:0000256" key="1">
    <source>
        <dbReference type="ARBA" id="ARBA00004651"/>
    </source>
</evidence>
<evidence type="ECO:0000313" key="8">
    <source>
        <dbReference type="EMBL" id="MFD2207236.1"/>
    </source>
</evidence>
<evidence type="ECO:0000313" key="9">
    <source>
        <dbReference type="Proteomes" id="UP001597294"/>
    </source>
</evidence>
<gene>
    <name evidence="8" type="ORF">ACFSKO_16530</name>
</gene>
<sequence length="338" mass="37239">MIELFQNIQSGEISNSSLIVIITAFVFILLVLLYYIFRPSKDTTKERIEKVLLSAGKKSGIPLSQINIRRKENGSGNATLDKIINGLTPRPELLREKMHRAGLQPNLGRLLIISILIAICSFAIIKISLAVPLAVVIISSIAIGLGSPHLGLLILKNRRHNKFISIFPDAIDLMVRGLKAGLPITECIKNAGEEFPDPVGTEFTAVTDGVKIGGKLPEELNKAQKRLGLQEFQFFTVALSIQTETGGNLAETLANLSDILRKRKQMKLKIKAMSSEAKASAYIIGSLPFIMYMIIYMMNQGYATELFTDDRGQIAVAIGLFMIVLGCAVMYKMVKFEI</sequence>
<evidence type="ECO:0000256" key="3">
    <source>
        <dbReference type="ARBA" id="ARBA00022692"/>
    </source>
</evidence>
<keyword evidence="9" id="KW-1185">Reference proteome</keyword>
<keyword evidence="3 6" id="KW-0812">Transmembrane</keyword>
<dbReference type="EMBL" id="JBHUII010000011">
    <property type="protein sequence ID" value="MFD2207236.1"/>
    <property type="molecule type" value="Genomic_DNA"/>
</dbReference>
<accession>A0ABW5BP05</accession>
<dbReference type="RefSeq" id="WP_380253667.1">
    <property type="nucleotide sequence ID" value="NZ_JBHUII010000011.1"/>
</dbReference>
<name>A0ABW5BP05_9PROT</name>
<proteinExistence type="predicted"/>
<dbReference type="PANTHER" id="PTHR35007">
    <property type="entry name" value="INTEGRAL MEMBRANE PROTEIN-RELATED"/>
    <property type="match status" value="1"/>
</dbReference>
<evidence type="ECO:0000256" key="2">
    <source>
        <dbReference type="ARBA" id="ARBA00022475"/>
    </source>
</evidence>
<evidence type="ECO:0000256" key="6">
    <source>
        <dbReference type="SAM" id="Phobius"/>
    </source>
</evidence>
<evidence type="ECO:0000256" key="4">
    <source>
        <dbReference type="ARBA" id="ARBA00022989"/>
    </source>
</evidence>
<evidence type="ECO:0000256" key="5">
    <source>
        <dbReference type="ARBA" id="ARBA00023136"/>
    </source>
</evidence>
<feature type="transmembrane region" description="Helical" evidence="6">
    <location>
        <begin position="314"/>
        <end position="334"/>
    </location>
</feature>
<feature type="transmembrane region" description="Helical" evidence="6">
    <location>
        <begin position="18"/>
        <end position="37"/>
    </location>
</feature>
<keyword evidence="2" id="KW-1003">Cell membrane</keyword>
<comment type="caution">
    <text evidence="8">The sequence shown here is derived from an EMBL/GenBank/DDBJ whole genome shotgun (WGS) entry which is preliminary data.</text>
</comment>
<feature type="transmembrane region" description="Helical" evidence="6">
    <location>
        <begin position="131"/>
        <end position="155"/>
    </location>
</feature>
<dbReference type="InterPro" id="IPR042094">
    <property type="entry name" value="T2SS_GspF_sf"/>
</dbReference>
<reference evidence="9" key="1">
    <citation type="journal article" date="2019" name="Int. J. Syst. Evol. Microbiol.">
        <title>The Global Catalogue of Microorganisms (GCM) 10K type strain sequencing project: providing services to taxonomists for standard genome sequencing and annotation.</title>
        <authorList>
            <consortium name="The Broad Institute Genomics Platform"/>
            <consortium name="The Broad Institute Genome Sequencing Center for Infectious Disease"/>
            <person name="Wu L."/>
            <person name="Ma J."/>
        </authorList>
    </citation>
    <scope>NUCLEOTIDE SEQUENCE [LARGE SCALE GENOMIC DNA]</scope>
    <source>
        <strain evidence="9">CGMCC 4.7192</strain>
    </source>
</reference>
<dbReference type="PANTHER" id="PTHR35007:SF1">
    <property type="entry name" value="PILUS ASSEMBLY PROTEIN"/>
    <property type="match status" value="1"/>
</dbReference>
<comment type="subcellular location">
    <subcellularLocation>
        <location evidence="1">Cell membrane</location>
        <topology evidence="1">Multi-pass membrane protein</topology>
    </subcellularLocation>
</comment>
<dbReference type="Pfam" id="PF00482">
    <property type="entry name" value="T2SSF"/>
    <property type="match status" value="1"/>
</dbReference>
<organism evidence="8 9">
    <name type="scientific">Kiloniella antarctica</name>
    <dbReference type="NCBI Taxonomy" id="1550907"/>
    <lineage>
        <taxon>Bacteria</taxon>
        <taxon>Pseudomonadati</taxon>
        <taxon>Pseudomonadota</taxon>
        <taxon>Alphaproteobacteria</taxon>
        <taxon>Rhodospirillales</taxon>
        <taxon>Kiloniellaceae</taxon>
        <taxon>Kiloniella</taxon>
    </lineage>
</organism>
<feature type="transmembrane region" description="Helical" evidence="6">
    <location>
        <begin position="107"/>
        <end position="125"/>
    </location>
</feature>
<protein>
    <submittedName>
        <fullName evidence="8">Type II secretion system F family protein</fullName>
    </submittedName>
</protein>
<dbReference type="InterPro" id="IPR018076">
    <property type="entry name" value="T2SS_GspF_dom"/>
</dbReference>